<dbReference type="AlphaFoldDB" id="A0A1E7YVP2"/>
<evidence type="ECO:0008006" key="3">
    <source>
        <dbReference type="Google" id="ProtNLM"/>
    </source>
</evidence>
<proteinExistence type="predicted"/>
<organism evidence="1 2">
    <name type="scientific">Acidithiobacillus caldus</name>
    <dbReference type="NCBI Taxonomy" id="33059"/>
    <lineage>
        <taxon>Bacteria</taxon>
        <taxon>Pseudomonadati</taxon>
        <taxon>Pseudomonadota</taxon>
        <taxon>Acidithiobacillia</taxon>
        <taxon>Acidithiobacillales</taxon>
        <taxon>Acidithiobacillaceae</taxon>
        <taxon>Acidithiobacillus</taxon>
    </lineage>
</organism>
<comment type="caution">
    <text evidence="1">The sequence shown here is derived from an EMBL/GenBank/DDBJ whole genome shotgun (WGS) entry which is preliminary data.</text>
</comment>
<name>A0A1E7YVP2_9PROT</name>
<dbReference type="Proteomes" id="UP000175707">
    <property type="component" value="Unassembled WGS sequence"/>
</dbReference>
<reference evidence="1 2" key="1">
    <citation type="submission" date="2016-06" db="EMBL/GenBank/DDBJ databases">
        <title>Gene turnover analysis identifies the evolutionary adaptation of the extremophile Acidithiobacillus caldus.</title>
        <authorList>
            <person name="Zhang X."/>
        </authorList>
    </citation>
    <scope>NUCLEOTIDE SEQUENCE [LARGE SCALE GENOMIC DNA]</scope>
    <source>
        <strain evidence="1 2">S1</strain>
    </source>
</reference>
<dbReference type="Gene3D" id="3.90.580.10">
    <property type="entry name" value="Zinc finger, CHC2-type domain"/>
    <property type="match status" value="1"/>
</dbReference>
<gene>
    <name evidence="1" type="ORF">BAE30_08590</name>
</gene>
<dbReference type="EMBL" id="LZYH01000555">
    <property type="protein sequence ID" value="OFC59454.1"/>
    <property type="molecule type" value="Genomic_DNA"/>
</dbReference>
<protein>
    <recommendedName>
        <fullName evidence="3">Virulence-associated protein E</fullName>
    </recommendedName>
</protein>
<evidence type="ECO:0000313" key="1">
    <source>
        <dbReference type="EMBL" id="OFC59454.1"/>
    </source>
</evidence>
<dbReference type="SUPFAM" id="SSF57783">
    <property type="entry name" value="Zinc beta-ribbon"/>
    <property type="match status" value="1"/>
</dbReference>
<dbReference type="GO" id="GO:0008270">
    <property type="term" value="F:zinc ion binding"/>
    <property type="evidence" value="ECO:0007669"/>
    <property type="project" value="InterPro"/>
</dbReference>
<sequence>MQTQKSRRQAAGSTRLNDTPIDRVLRHLDGVQQTALDKWIALCPAHDDRRPSLSIREAEDGKVLLKCWTGCGAAEIVSAIGLCLADLFPGDRRTLRDHGTGPMRRPFDYRDALTGIAHEAVVARLIVEAARSGGTLSDEDVHRLSQAEERIDAALRAAGGAR</sequence>
<dbReference type="GO" id="GO:0003677">
    <property type="term" value="F:DNA binding"/>
    <property type="evidence" value="ECO:0007669"/>
    <property type="project" value="InterPro"/>
</dbReference>
<accession>A0A1E7YVP2</accession>
<dbReference type="InterPro" id="IPR036977">
    <property type="entry name" value="DNA_primase_Znf_CHC2"/>
</dbReference>
<dbReference type="GO" id="GO:0006260">
    <property type="term" value="P:DNA replication"/>
    <property type="evidence" value="ECO:0007669"/>
    <property type="project" value="InterPro"/>
</dbReference>
<evidence type="ECO:0000313" key="2">
    <source>
        <dbReference type="Proteomes" id="UP000175707"/>
    </source>
</evidence>